<dbReference type="PROSITE" id="PS00622">
    <property type="entry name" value="HTH_LUXR_1"/>
    <property type="match status" value="1"/>
</dbReference>
<dbReference type="EMBL" id="JBHGBT010000007">
    <property type="protein sequence ID" value="MFB4194595.1"/>
    <property type="molecule type" value="Genomic_DNA"/>
</dbReference>
<keyword evidence="3" id="KW-0804">Transcription</keyword>
<dbReference type="Gene3D" id="1.10.10.10">
    <property type="entry name" value="Winged helix-like DNA-binding domain superfamily/Winged helix DNA-binding domain"/>
    <property type="match status" value="1"/>
</dbReference>
<evidence type="ECO:0000256" key="1">
    <source>
        <dbReference type="ARBA" id="ARBA00023015"/>
    </source>
</evidence>
<dbReference type="CDD" id="cd06170">
    <property type="entry name" value="LuxR_C_like"/>
    <property type="match status" value="1"/>
</dbReference>
<dbReference type="InterPro" id="IPR011990">
    <property type="entry name" value="TPR-like_helical_dom_sf"/>
</dbReference>
<evidence type="ECO:0000259" key="5">
    <source>
        <dbReference type="PROSITE" id="PS50043"/>
    </source>
</evidence>
<feature type="compositionally biased region" description="Basic and acidic residues" evidence="4">
    <location>
        <begin position="867"/>
        <end position="877"/>
    </location>
</feature>
<feature type="domain" description="HTH luxR-type" evidence="5">
    <location>
        <begin position="868"/>
        <end position="933"/>
    </location>
</feature>
<evidence type="ECO:0000313" key="6">
    <source>
        <dbReference type="EMBL" id="MFB4194595.1"/>
    </source>
</evidence>
<dbReference type="PROSITE" id="PS50043">
    <property type="entry name" value="HTH_LUXR_2"/>
    <property type="match status" value="1"/>
</dbReference>
<gene>
    <name evidence="6" type="ORF">ACE11A_09560</name>
</gene>
<dbReference type="InterPro" id="IPR036388">
    <property type="entry name" value="WH-like_DNA-bd_sf"/>
</dbReference>
<dbReference type="PANTHER" id="PTHR43214:SF24">
    <property type="entry name" value="TRANSCRIPTIONAL REGULATORY PROTEIN NARL-RELATED"/>
    <property type="match status" value="1"/>
</dbReference>
<keyword evidence="2" id="KW-0238">DNA-binding</keyword>
<dbReference type="SUPFAM" id="SSF48452">
    <property type="entry name" value="TPR-like"/>
    <property type="match status" value="1"/>
</dbReference>
<name>A0ABV4ZKF0_9ACTN</name>
<dbReference type="Proteomes" id="UP001577267">
    <property type="component" value="Unassembled WGS sequence"/>
</dbReference>
<dbReference type="Pfam" id="PF00196">
    <property type="entry name" value="GerE"/>
    <property type="match status" value="1"/>
</dbReference>
<dbReference type="InterPro" id="IPR041664">
    <property type="entry name" value="AAA_16"/>
</dbReference>
<evidence type="ECO:0000256" key="2">
    <source>
        <dbReference type="ARBA" id="ARBA00023125"/>
    </source>
</evidence>
<organism evidence="6 7">
    <name type="scientific">Streptomyces carpaticus</name>
    <dbReference type="NCBI Taxonomy" id="285558"/>
    <lineage>
        <taxon>Bacteria</taxon>
        <taxon>Bacillati</taxon>
        <taxon>Actinomycetota</taxon>
        <taxon>Actinomycetes</taxon>
        <taxon>Kitasatosporales</taxon>
        <taxon>Streptomycetaceae</taxon>
        <taxon>Streptomyces</taxon>
    </lineage>
</organism>
<dbReference type="InterPro" id="IPR000792">
    <property type="entry name" value="Tscrpt_reg_LuxR_C"/>
</dbReference>
<evidence type="ECO:0000256" key="4">
    <source>
        <dbReference type="SAM" id="MobiDB-lite"/>
    </source>
</evidence>
<evidence type="ECO:0000256" key="3">
    <source>
        <dbReference type="ARBA" id="ARBA00023163"/>
    </source>
</evidence>
<dbReference type="SMART" id="SM00421">
    <property type="entry name" value="HTH_LUXR"/>
    <property type="match status" value="1"/>
</dbReference>
<dbReference type="Pfam" id="PF13191">
    <property type="entry name" value="AAA_16"/>
    <property type="match status" value="1"/>
</dbReference>
<protein>
    <submittedName>
        <fullName evidence="6">AAA family ATPase</fullName>
    </submittedName>
</protein>
<proteinExistence type="predicted"/>
<keyword evidence="7" id="KW-1185">Reference proteome</keyword>
<keyword evidence="1" id="KW-0805">Transcription regulation</keyword>
<dbReference type="PRINTS" id="PR00038">
    <property type="entry name" value="HTHLUXR"/>
</dbReference>
<dbReference type="SUPFAM" id="SSF46894">
    <property type="entry name" value="C-terminal effector domain of the bipartite response regulators"/>
    <property type="match status" value="1"/>
</dbReference>
<evidence type="ECO:0000313" key="7">
    <source>
        <dbReference type="Proteomes" id="UP001577267"/>
    </source>
</evidence>
<dbReference type="RefSeq" id="WP_375062601.1">
    <property type="nucleotide sequence ID" value="NZ_JBHGBT010000007.1"/>
</dbReference>
<feature type="region of interest" description="Disordered" evidence="4">
    <location>
        <begin position="856"/>
        <end position="877"/>
    </location>
</feature>
<dbReference type="InterPro" id="IPR027417">
    <property type="entry name" value="P-loop_NTPase"/>
</dbReference>
<dbReference type="Gene3D" id="1.25.40.10">
    <property type="entry name" value="Tetratricopeptide repeat domain"/>
    <property type="match status" value="2"/>
</dbReference>
<sequence length="935" mass="98378">MHLVEREEQLIHLRSMLDQLKDRRGSITLLDAPAANGKTALLRAAGRLAEENGALVLHATASAMERSLPLGVLRQLRASVVLPPGDLGTELDGALRAAQREAAAGASSSGELLHSYDRLCAAVLALSESVPLFVGIDDVHHADPQSLRLLLHLARRLGSTRVMVVLTDHADLRTLPGAFRAEILRRPWFHRLRLAPLSRAGVARLLAPRDRERGPGAEELYALTGGNLLALHALTEEWAHATEPELTGYGLAVAEQVQRGDPVARAVARAVAVLGPGAGTGELAQLAGVEEHDAGAALHALAASGLLGADGFRHASAARSLLAGLAPQERDRLRLSAAAMLHERGADPGRVAEQLMCAGTGLEPWAVEVLREAADQALLAHRPRRAADLLTVALRTAGDRTVRAAVQARLLHAEWQARPGAVARHLLPLATEAMAGSLEPAELPALVGQLLWHGRPGAAADILARLRSAAGVAPGGRADGAAGGPAAGSAAPELARLEGWLAWTHPALAAAAPGARAERAGAHSPPGTPLGPVLQLTDALRHGRPQDALGQAESVLARLGKTSPGPWAGETLRLALDVLVAAGRSATAAGWAERLAGLGGPAESVAWRAELSAARAAIALRHGEFDSAVRRAREALALLPAKSWGVAVGLPLSVLVLACTRAGRLEEAGTYLSRAVPETMFETRYGLGYLHARGHFHLASGQWHAALADFQSCGELMRAWGVDVPGMPPWRIGAAEAWLRLGNRDRARRLTYEQQARPGAADPHARALALSMLASTGGSASRPHLLSEALQLFEDCGDIYHQGRTLAALGQAHHALGDNRRARMLYRRARHMAALSGSVPLCEELLALLPADGAGDRDAPAAGGTGPRERPSAALTDSERRVAALAARGYTNREIAAKLYVTPSTVEQHLTRTFRKLGVKQRKELPVVLGAPAAD</sequence>
<dbReference type="InterPro" id="IPR039420">
    <property type="entry name" value="WalR-like"/>
</dbReference>
<accession>A0ABV4ZKF0</accession>
<comment type="caution">
    <text evidence="6">The sequence shown here is derived from an EMBL/GenBank/DDBJ whole genome shotgun (WGS) entry which is preliminary data.</text>
</comment>
<reference evidence="6 7" key="1">
    <citation type="submission" date="2024-09" db="EMBL/GenBank/DDBJ databases">
        <title>Draft genome sequence of multifaceted antimicrobials producing Streptomyces sp. strain FH1.</title>
        <authorList>
            <person name="Hassan F."/>
            <person name="Ali H."/>
            <person name="Hassan N."/>
            <person name="Nawaz A."/>
        </authorList>
    </citation>
    <scope>NUCLEOTIDE SEQUENCE [LARGE SCALE GENOMIC DNA]</scope>
    <source>
        <strain evidence="6 7">FH1</strain>
    </source>
</reference>
<dbReference type="PANTHER" id="PTHR43214">
    <property type="entry name" value="TWO-COMPONENT RESPONSE REGULATOR"/>
    <property type="match status" value="1"/>
</dbReference>
<dbReference type="InterPro" id="IPR016032">
    <property type="entry name" value="Sig_transdc_resp-reg_C-effctor"/>
</dbReference>
<dbReference type="SUPFAM" id="SSF52540">
    <property type="entry name" value="P-loop containing nucleoside triphosphate hydrolases"/>
    <property type="match status" value="1"/>
</dbReference>